<sequence>MSALGAVMAVCANSHERIEWNFTVKMVGTTHMLRVNRVGGDARRCRYLLSRLAGTINAKFIVTVAGSDFGDL</sequence>
<organism evidence="1 2">
    <name type="scientific">Caerostris extrusa</name>
    <name type="common">Bark spider</name>
    <name type="synonym">Caerostris bankana</name>
    <dbReference type="NCBI Taxonomy" id="172846"/>
    <lineage>
        <taxon>Eukaryota</taxon>
        <taxon>Metazoa</taxon>
        <taxon>Ecdysozoa</taxon>
        <taxon>Arthropoda</taxon>
        <taxon>Chelicerata</taxon>
        <taxon>Arachnida</taxon>
        <taxon>Araneae</taxon>
        <taxon>Araneomorphae</taxon>
        <taxon>Entelegynae</taxon>
        <taxon>Araneoidea</taxon>
        <taxon>Araneidae</taxon>
        <taxon>Caerostris</taxon>
    </lineage>
</organism>
<gene>
    <name evidence="1" type="ORF">CEXT_573021</name>
</gene>
<evidence type="ECO:0000313" key="2">
    <source>
        <dbReference type="Proteomes" id="UP001054945"/>
    </source>
</evidence>
<comment type="caution">
    <text evidence="1">The sequence shown here is derived from an EMBL/GenBank/DDBJ whole genome shotgun (WGS) entry which is preliminary data.</text>
</comment>
<dbReference type="EMBL" id="BPLR01000940">
    <property type="protein sequence ID" value="GIY98601.1"/>
    <property type="molecule type" value="Genomic_DNA"/>
</dbReference>
<dbReference type="AlphaFoldDB" id="A0AAV4XTW2"/>
<name>A0AAV4XTW2_CAEEX</name>
<reference evidence="1 2" key="1">
    <citation type="submission" date="2021-06" db="EMBL/GenBank/DDBJ databases">
        <title>Caerostris extrusa draft genome.</title>
        <authorList>
            <person name="Kono N."/>
            <person name="Arakawa K."/>
        </authorList>
    </citation>
    <scope>NUCLEOTIDE SEQUENCE [LARGE SCALE GENOMIC DNA]</scope>
</reference>
<dbReference type="Proteomes" id="UP001054945">
    <property type="component" value="Unassembled WGS sequence"/>
</dbReference>
<accession>A0AAV4XTW2</accession>
<proteinExistence type="predicted"/>
<protein>
    <submittedName>
        <fullName evidence="1">Uncharacterized protein</fullName>
    </submittedName>
</protein>
<keyword evidence="2" id="KW-1185">Reference proteome</keyword>
<evidence type="ECO:0000313" key="1">
    <source>
        <dbReference type="EMBL" id="GIY98601.1"/>
    </source>
</evidence>